<evidence type="ECO:0000313" key="2">
    <source>
        <dbReference type="EMBL" id="WAI48223.1"/>
    </source>
</evidence>
<gene>
    <name evidence="2" type="ORF">OU419_21015</name>
</gene>
<dbReference type="InterPro" id="IPR005184">
    <property type="entry name" value="DUF306_Meta_HslJ"/>
</dbReference>
<reference evidence="2" key="1">
    <citation type="submission" date="2022-11" db="EMBL/GenBank/DDBJ databases">
        <title>Pseudomonas triclosanedens sp. nov., a triclosan degrader isolated from activated sludge.</title>
        <authorList>
            <person name="Yin Y."/>
            <person name="Lu Z."/>
        </authorList>
    </citation>
    <scope>NUCLEOTIDE SEQUENCE</scope>
    <source>
        <strain evidence="2">ZM23</strain>
    </source>
</reference>
<sequence length="132" mass="14528">MKALIAGACVALALAGCASKPVPEAEQTYRVEWIGERPLIDYSHITLTLDGNGRAYGSAGCNHWFASYTLDGDTLTFGPAGSTRKMCADALMEQEGRFLKMLGEIQRWDLTDEGELRLWPVSGRAMRMWPEG</sequence>
<dbReference type="Proteomes" id="UP001163624">
    <property type="component" value="Chromosome"/>
</dbReference>
<name>A0ABY6ZTY8_9PSED</name>
<evidence type="ECO:0000259" key="1">
    <source>
        <dbReference type="Pfam" id="PF03724"/>
    </source>
</evidence>
<feature type="domain" description="DUF306" evidence="1">
    <location>
        <begin position="26"/>
        <end position="123"/>
    </location>
</feature>
<dbReference type="EMBL" id="CP113432">
    <property type="protein sequence ID" value="WAI48223.1"/>
    <property type="molecule type" value="Genomic_DNA"/>
</dbReference>
<organism evidence="2 3">
    <name type="scientific">Pseudomonas triclosanedens</name>
    <dbReference type="NCBI Taxonomy" id="2961893"/>
    <lineage>
        <taxon>Bacteria</taxon>
        <taxon>Pseudomonadati</taxon>
        <taxon>Pseudomonadota</taxon>
        <taxon>Gammaproteobacteria</taxon>
        <taxon>Pseudomonadales</taxon>
        <taxon>Pseudomonadaceae</taxon>
        <taxon>Pseudomonas</taxon>
    </lineage>
</organism>
<dbReference type="PANTHER" id="PTHR35535">
    <property type="entry name" value="HEAT SHOCK PROTEIN HSLJ"/>
    <property type="match status" value="1"/>
</dbReference>
<dbReference type="InterPro" id="IPR053147">
    <property type="entry name" value="Hsp_HslJ-like"/>
</dbReference>
<dbReference type="Gene3D" id="2.40.128.270">
    <property type="match status" value="1"/>
</dbReference>
<keyword evidence="3" id="KW-1185">Reference proteome</keyword>
<evidence type="ECO:0000313" key="3">
    <source>
        <dbReference type="Proteomes" id="UP001163624"/>
    </source>
</evidence>
<dbReference type="PANTHER" id="PTHR35535:SF1">
    <property type="entry name" value="HEAT SHOCK PROTEIN HSLJ"/>
    <property type="match status" value="1"/>
</dbReference>
<dbReference type="InterPro" id="IPR038670">
    <property type="entry name" value="HslJ-like_sf"/>
</dbReference>
<proteinExistence type="predicted"/>
<dbReference type="Pfam" id="PF03724">
    <property type="entry name" value="META"/>
    <property type="match status" value="1"/>
</dbReference>
<dbReference type="PROSITE" id="PS51257">
    <property type="entry name" value="PROKAR_LIPOPROTEIN"/>
    <property type="match status" value="1"/>
</dbReference>
<protein>
    <submittedName>
        <fullName evidence="2">META domain-containing protein</fullName>
    </submittedName>
</protein>
<accession>A0ABY6ZTY8</accession>
<dbReference type="RefSeq" id="WP_254470810.1">
    <property type="nucleotide sequence ID" value="NZ_CP113432.1"/>
</dbReference>